<dbReference type="EMBL" id="BAABJZ010000088">
    <property type="protein sequence ID" value="GAA4892212.1"/>
    <property type="molecule type" value="Genomic_DNA"/>
</dbReference>
<accession>A0ABP9FB55</accession>
<gene>
    <name evidence="1" type="ORF">GCM10023333_26880</name>
</gene>
<name>A0ABP9FB55_9GAMM</name>
<organism evidence="1 2">
    <name type="scientific">Ferrimonas pelagia</name>
    <dbReference type="NCBI Taxonomy" id="1177826"/>
    <lineage>
        <taxon>Bacteria</taxon>
        <taxon>Pseudomonadati</taxon>
        <taxon>Pseudomonadota</taxon>
        <taxon>Gammaproteobacteria</taxon>
        <taxon>Alteromonadales</taxon>
        <taxon>Ferrimonadaceae</taxon>
        <taxon>Ferrimonas</taxon>
    </lineage>
</organism>
<proteinExistence type="predicted"/>
<reference evidence="2" key="1">
    <citation type="journal article" date="2019" name="Int. J. Syst. Evol. Microbiol.">
        <title>The Global Catalogue of Microorganisms (GCM) 10K type strain sequencing project: providing services to taxonomists for standard genome sequencing and annotation.</title>
        <authorList>
            <consortium name="The Broad Institute Genomics Platform"/>
            <consortium name="The Broad Institute Genome Sequencing Center for Infectious Disease"/>
            <person name="Wu L."/>
            <person name="Ma J."/>
        </authorList>
    </citation>
    <scope>NUCLEOTIDE SEQUENCE [LARGE SCALE GENOMIC DNA]</scope>
    <source>
        <strain evidence="2">JCM 18401</strain>
    </source>
</reference>
<protein>
    <submittedName>
        <fullName evidence="1">Uncharacterized protein</fullName>
    </submittedName>
</protein>
<sequence>MNKTLIAVALGLFLAGCNSNNPNKGEPQEPPVLPVEPLATGLYLSNGNPEVANCGIAGVRYFFQDAEGTVLGEELATAGNGFIDVSEAPEAAKYVTYEYDLYGDHWDVVSVELALVQGPVALNLVRENLAVTCDGVIADAEKRFELQNDSVYQDVALDAFGLLSQGESVAMRENGSVLLRGFNEQGVAGSELLDSSEIAEGERVSVMLETPAIQLTFTDAQPDSLISTWAALPFTSSVQTPVETGQAYVVAPGEGQTVLSMSFDDGRDRRIIAREVAEGAMVGVSLPEMADLATDYPFIRCAMFGACDVEGANLTTLSFDAEAYDGDKVAHYSARYFNGPTGTPMATVVYRHVYAMAQDGQFFVPPMSDSFSFPAANAVPGVGIVAQSFALIDSAKPQHVWALTGGEFGQANDSAPQAFWRSMHNSEIESEIFQAQFVEPLIGVIEID</sequence>
<evidence type="ECO:0000313" key="2">
    <source>
        <dbReference type="Proteomes" id="UP001499988"/>
    </source>
</evidence>
<comment type="caution">
    <text evidence="1">The sequence shown here is derived from an EMBL/GenBank/DDBJ whole genome shotgun (WGS) entry which is preliminary data.</text>
</comment>
<dbReference type="RefSeq" id="WP_345335928.1">
    <property type="nucleotide sequence ID" value="NZ_BAABJZ010000088.1"/>
</dbReference>
<evidence type="ECO:0000313" key="1">
    <source>
        <dbReference type="EMBL" id="GAA4892212.1"/>
    </source>
</evidence>
<dbReference type="PROSITE" id="PS51257">
    <property type="entry name" value="PROKAR_LIPOPROTEIN"/>
    <property type="match status" value="1"/>
</dbReference>
<dbReference type="Proteomes" id="UP001499988">
    <property type="component" value="Unassembled WGS sequence"/>
</dbReference>
<keyword evidence="2" id="KW-1185">Reference proteome</keyword>